<name>A0A926F893_9BACT</name>
<evidence type="ECO:0000313" key="2">
    <source>
        <dbReference type="Proteomes" id="UP000651085"/>
    </source>
</evidence>
<keyword evidence="2" id="KW-1185">Reference proteome</keyword>
<dbReference type="InterPro" id="IPR026444">
    <property type="entry name" value="Secre_tail"/>
</dbReference>
<dbReference type="NCBIfam" id="TIGR04183">
    <property type="entry name" value="Por_Secre_tail"/>
    <property type="match status" value="1"/>
</dbReference>
<dbReference type="Proteomes" id="UP000651085">
    <property type="component" value="Unassembled WGS sequence"/>
</dbReference>
<sequence>MSWNGAEWIGESKEDYTWYAKDQLSYKGMWRWLDDSKEWQLVDIFFQEFNQAGQCTAQRRKFWNDDRKDWGGEYESWGPLGGICVTYDAIITYDELGRAILQQHKECCNDSTEWVLKSEMITEWTDGLENGDYESEMNAYLYIGDTNEKIWNQQEFERYNAKGLRTWLFNRMQSLDGTEMNDNYEEKYAFDERGNLTYSAVWDWKDGKRTPTIEEKNTYDANDSIIESYYRQGKGNGSIPFGTSQKVAGYEEQDDKDWENTSHFTYAYKNGVRTEKLKWKWNGTEWVADSGSEVEYDWNVPTSELITMDGYLDPYKIDFIFNYIGNGANDWLAKTDTYYYTDKLTGMQKVVSGNITFDNNVLKINEGDEFENRVYDMTGKLVYAGHQSEENLSHLSTGIYIVNSCIDGASFTLKIAIR</sequence>
<dbReference type="EMBL" id="JACRTF010000001">
    <property type="protein sequence ID" value="MBC8593734.1"/>
    <property type="molecule type" value="Genomic_DNA"/>
</dbReference>
<proteinExistence type="predicted"/>
<evidence type="ECO:0000313" key="1">
    <source>
        <dbReference type="EMBL" id="MBC8593734.1"/>
    </source>
</evidence>
<protein>
    <submittedName>
        <fullName evidence="1">T9SS type A sorting domain-containing protein</fullName>
    </submittedName>
</protein>
<accession>A0A926F893</accession>
<dbReference type="RefSeq" id="WP_262434840.1">
    <property type="nucleotide sequence ID" value="NZ_JACRTF010000001.1"/>
</dbReference>
<reference evidence="1" key="1">
    <citation type="submission" date="2020-08" db="EMBL/GenBank/DDBJ databases">
        <title>Genome public.</title>
        <authorList>
            <person name="Liu C."/>
            <person name="Sun Q."/>
        </authorList>
    </citation>
    <scope>NUCLEOTIDE SEQUENCE</scope>
    <source>
        <strain evidence="1">N12</strain>
    </source>
</reference>
<dbReference type="AlphaFoldDB" id="A0A926F893"/>
<comment type="caution">
    <text evidence="1">The sequence shown here is derived from an EMBL/GenBank/DDBJ whole genome shotgun (WGS) entry which is preliminary data.</text>
</comment>
<gene>
    <name evidence="1" type="ORF">H8744_10845</name>
</gene>
<organism evidence="1 2">
    <name type="scientific">Jilunia laotingensis</name>
    <dbReference type="NCBI Taxonomy" id="2763675"/>
    <lineage>
        <taxon>Bacteria</taxon>
        <taxon>Pseudomonadati</taxon>
        <taxon>Bacteroidota</taxon>
        <taxon>Bacteroidia</taxon>
        <taxon>Bacteroidales</taxon>
        <taxon>Bacteroidaceae</taxon>
        <taxon>Jilunia</taxon>
    </lineage>
</organism>